<dbReference type="Proteomes" id="UP000887540">
    <property type="component" value="Unplaced"/>
</dbReference>
<evidence type="ECO:0000313" key="2">
    <source>
        <dbReference type="Proteomes" id="UP000887540"/>
    </source>
</evidence>
<dbReference type="SMART" id="SM00135">
    <property type="entry name" value="LY"/>
    <property type="match status" value="3"/>
</dbReference>
<dbReference type="PANTHER" id="PTHR46513">
    <property type="entry name" value="VITELLOGENIN RECEPTOR-LIKE PROTEIN-RELATED-RELATED"/>
    <property type="match status" value="1"/>
</dbReference>
<dbReference type="GO" id="GO:0042813">
    <property type="term" value="F:Wnt receptor activity"/>
    <property type="evidence" value="ECO:0007669"/>
    <property type="project" value="TreeGrafter"/>
</dbReference>
<dbReference type="SUPFAM" id="SSF63825">
    <property type="entry name" value="YWTD domain"/>
    <property type="match status" value="1"/>
</dbReference>
<dbReference type="InterPro" id="IPR011042">
    <property type="entry name" value="6-blade_b-propeller_TolB-like"/>
</dbReference>
<dbReference type="InterPro" id="IPR050778">
    <property type="entry name" value="Cueball_EGF_LRP_Nidogen"/>
</dbReference>
<keyword evidence="2" id="KW-1185">Reference proteome</keyword>
<reference evidence="3" key="1">
    <citation type="submission" date="2022-11" db="UniProtKB">
        <authorList>
            <consortium name="WormBaseParasite"/>
        </authorList>
    </citation>
    <scope>IDENTIFICATION</scope>
</reference>
<accession>A0A914EJ67</accession>
<dbReference type="GO" id="GO:0017147">
    <property type="term" value="F:Wnt-protein binding"/>
    <property type="evidence" value="ECO:0007669"/>
    <property type="project" value="TreeGrafter"/>
</dbReference>
<organism evidence="2 3">
    <name type="scientific">Acrobeloides nanus</name>
    <dbReference type="NCBI Taxonomy" id="290746"/>
    <lineage>
        <taxon>Eukaryota</taxon>
        <taxon>Metazoa</taxon>
        <taxon>Ecdysozoa</taxon>
        <taxon>Nematoda</taxon>
        <taxon>Chromadorea</taxon>
        <taxon>Rhabditida</taxon>
        <taxon>Tylenchina</taxon>
        <taxon>Cephalobomorpha</taxon>
        <taxon>Cephaloboidea</taxon>
        <taxon>Cephalobidae</taxon>
        <taxon>Acrobeloides</taxon>
    </lineage>
</organism>
<feature type="repeat" description="LDL-receptor class B" evidence="1">
    <location>
        <begin position="60"/>
        <end position="104"/>
    </location>
</feature>
<sequence>MIACDDNRNHTVLVEHYISSSIDLAIDWIHGLLFWADWGFKTTIANLSLPLSIALDIFNERVYWADYYTKTIDSVDYNGNDWRTILFLDTHIKYPHSLTIFEEKLYWIDWGQKGVLVMNKFNGTEVRKFESTIVLFNQNFQTNVINILVAMVPYAFQKAILPWDYLIHVFVLMDTREEKNQIRVL</sequence>
<evidence type="ECO:0000313" key="3">
    <source>
        <dbReference type="WBParaSite" id="ACRNAN_scaffold877.g19626.t1"/>
    </source>
</evidence>
<protein>
    <submittedName>
        <fullName evidence="3">Uncharacterized protein</fullName>
    </submittedName>
</protein>
<evidence type="ECO:0000256" key="1">
    <source>
        <dbReference type="PROSITE-ProRule" id="PRU00461"/>
    </source>
</evidence>
<dbReference type="InterPro" id="IPR000033">
    <property type="entry name" value="LDLR_classB_rpt"/>
</dbReference>
<proteinExistence type="predicted"/>
<dbReference type="AlphaFoldDB" id="A0A914EJ67"/>
<dbReference type="GO" id="GO:0005886">
    <property type="term" value="C:plasma membrane"/>
    <property type="evidence" value="ECO:0007669"/>
    <property type="project" value="TreeGrafter"/>
</dbReference>
<dbReference type="Gene3D" id="2.120.10.30">
    <property type="entry name" value="TolB, C-terminal domain"/>
    <property type="match status" value="1"/>
</dbReference>
<dbReference type="PROSITE" id="PS51120">
    <property type="entry name" value="LDLRB"/>
    <property type="match status" value="1"/>
</dbReference>
<name>A0A914EJ67_9BILA</name>
<dbReference type="PANTHER" id="PTHR46513:SF13">
    <property type="entry name" value="EGF-LIKE DOMAIN-CONTAINING PROTEIN"/>
    <property type="match status" value="1"/>
</dbReference>
<dbReference type="GO" id="GO:0060070">
    <property type="term" value="P:canonical Wnt signaling pathway"/>
    <property type="evidence" value="ECO:0007669"/>
    <property type="project" value="TreeGrafter"/>
</dbReference>
<dbReference type="WBParaSite" id="ACRNAN_scaffold877.g19626.t1">
    <property type="protein sequence ID" value="ACRNAN_scaffold877.g19626.t1"/>
    <property type="gene ID" value="ACRNAN_scaffold877.g19626"/>
</dbReference>